<dbReference type="InterPro" id="IPR000719">
    <property type="entry name" value="Prot_kinase_dom"/>
</dbReference>
<sequence length="586" mass="67839">MSFLQNLFCNLDDFDWSSKTLIGQGSFGDCYSVRAKKRDPRFNDDSNIFIRDDPEGMLYCAKITNKKISGAKEQENLLREVLIIKKVQHPAVLEFKGFNLYDFEGNPLPTFITPKMFTSLDDVMKNEKKYIKKGWNVTKKQICIIGVASAMCYLHSLNIIHRDLKPANILLDKNFYPKVCDFGFARSVAENVQKTQGVGTPYFMAPEILQGNDDYDKPVDVYSFAIFAYQIITGKVPFPNVNQFQLSKKVIRGDRPSFEGCEISDEFKGLIELCWKTEAYERPNFEFIYNKLVDDCTLLINDHVDRNELTEYISSLKEKTKGKEKLVICSTVPLPIVTGESKAHNQEIPDDEKIQDEMLEQVFNNNFNKFSNEIRMKLFLKVRSRLLNNSDYKSFIKIINYENSLAIREISMASEFLNRTFQEVKFDGLAEITKRDLREFNSKKIFDLNVSPSVRSIKDGAFKGKLIQYINLHATIDNIEKEAFMNCTKLVFINLTNRMTEIKKSTFEKCTDLSYVEFPSSLSYIRENAFRDCTSLTEIWIPESVVLIESNAFYGCKSLKIVHISQKTEFNKRNSFPMVSKHVYYE</sequence>
<dbReference type="Gene3D" id="1.10.510.10">
    <property type="entry name" value="Transferase(Phosphotransferase) domain 1"/>
    <property type="match status" value="1"/>
</dbReference>
<accession>A0ABR2K3T4</accession>
<dbReference type="EMBL" id="JAPFFF010000007">
    <property type="protein sequence ID" value="KAK8885586.1"/>
    <property type="molecule type" value="Genomic_DNA"/>
</dbReference>
<dbReference type="SUPFAM" id="SSF52058">
    <property type="entry name" value="L domain-like"/>
    <property type="match status" value="1"/>
</dbReference>
<proteinExistence type="predicted"/>
<dbReference type="PANTHER" id="PTHR23257:SF958">
    <property type="entry name" value="SERINE_THREONINE-PROTEIN KINASE WNK4"/>
    <property type="match status" value="1"/>
</dbReference>
<protein>
    <recommendedName>
        <fullName evidence="1">Protein kinase domain-containing protein</fullName>
    </recommendedName>
</protein>
<dbReference type="Gene3D" id="3.80.10.10">
    <property type="entry name" value="Ribonuclease Inhibitor"/>
    <property type="match status" value="1"/>
</dbReference>
<evidence type="ECO:0000313" key="3">
    <source>
        <dbReference type="Proteomes" id="UP001470230"/>
    </source>
</evidence>
<dbReference type="Pfam" id="PF13306">
    <property type="entry name" value="LRR_5"/>
    <property type="match status" value="1"/>
</dbReference>
<name>A0ABR2K3T4_9EUKA</name>
<dbReference type="InterPro" id="IPR050167">
    <property type="entry name" value="Ser_Thr_protein_kinase"/>
</dbReference>
<gene>
    <name evidence="2" type="ORF">M9Y10_041036</name>
</gene>
<evidence type="ECO:0000259" key="1">
    <source>
        <dbReference type="PROSITE" id="PS50011"/>
    </source>
</evidence>
<keyword evidence="3" id="KW-1185">Reference proteome</keyword>
<dbReference type="InterPro" id="IPR011009">
    <property type="entry name" value="Kinase-like_dom_sf"/>
</dbReference>
<organism evidence="2 3">
    <name type="scientific">Tritrichomonas musculus</name>
    <dbReference type="NCBI Taxonomy" id="1915356"/>
    <lineage>
        <taxon>Eukaryota</taxon>
        <taxon>Metamonada</taxon>
        <taxon>Parabasalia</taxon>
        <taxon>Tritrichomonadida</taxon>
        <taxon>Tritrichomonadidae</taxon>
        <taxon>Tritrichomonas</taxon>
    </lineage>
</organism>
<dbReference type="PROSITE" id="PS50011">
    <property type="entry name" value="PROTEIN_KINASE_DOM"/>
    <property type="match status" value="1"/>
</dbReference>
<dbReference type="SMART" id="SM00220">
    <property type="entry name" value="S_TKc"/>
    <property type="match status" value="1"/>
</dbReference>
<evidence type="ECO:0000313" key="2">
    <source>
        <dbReference type="EMBL" id="KAK8885586.1"/>
    </source>
</evidence>
<dbReference type="InterPro" id="IPR032675">
    <property type="entry name" value="LRR_dom_sf"/>
</dbReference>
<dbReference type="PROSITE" id="PS00108">
    <property type="entry name" value="PROTEIN_KINASE_ST"/>
    <property type="match status" value="1"/>
</dbReference>
<dbReference type="Pfam" id="PF00069">
    <property type="entry name" value="Pkinase"/>
    <property type="match status" value="1"/>
</dbReference>
<dbReference type="InterPro" id="IPR008271">
    <property type="entry name" value="Ser/Thr_kinase_AS"/>
</dbReference>
<comment type="caution">
    <text evidence="2">The sequence shown here is derived from an EMBL/GenBank/DDBJ whole genome shotgun (WGS) entry which is preliminary data.</text>
</comment>
<reference evidence="2 3" key="1">
    <citation type="submission" date="2024-04" db="EMBL/GenBank/DDBJ databases">
        <title>Tritrichomonas musculus Genome.</title>
        <authorList>
            <person name="Alves-Ferreira E."/>
            <person name="Grigg M."/>
            <person name="Lorenzi H."/>
            <person name="Galac M."/>
        </authorList>
    </citation>
    <scope>NUCLEOTIDE SEQUENCE [LARGE SCALE GENOMIC DNA]</scope>
    <source>
        <strain evidence="2 3">EAF2021</strain>
    </source>
</reference>
<feature type="domain" description="Protein kinase" evidence="1">
    <location>
        <begin position="16"/>
        <end position="298"/>
    </location>
</feature>
<dbReference type="PANTHER" id="PTHR23257">
    <property type="entry name" value="SERINE-THREONINE PROTEIN KINASE"/>
    <property type="match status" value="1"/>
</dbReference>
<dbReference type="Proteomes" id="UP001470230">
    <property type="component" value="Unassembled WGS sequence"/>
</dbReference>
<dbReference type="SUPFAM" id="SSF56112">
    <property type="entry name" value="Protein kinase-like (PK-like)"/>
    <property type="match status" value="1"/>
</dbReference>
<dbReference type="InterPro" id="IPR026906">
    <property type="entry name" value="LRR_5"/>
</dbReference>